<dbReference type="EMBL" id="JBHUIV010000010">
    <property type="protein sequence ID" value="MFD2201146.1"/>
    <property type="molecule type" value="Genomic_DNA"/>
</dbReference>
<evidence type="ECO:0000313" key="7">
    <source>
        <dbReference type="EMBL" id="MFD2201146.1"/>
    </source>
</evidence>
<evidence type="ECO:0000256" key="1">
    <source>
        <dbReference type="ARBA" id="ARBA00010165"/>
    </source>
</evidence>
<name>A0ABW5B6X6_9BACT</name>
<dbReference type="Proteomes" id="UP001597414">
    <property type="component" value="Unassembled WGS sequence"/>
</dbReference>
<evidence type="ECO:0000259" key="6">
    <source>
        <dbReference type="Pfam" id="PF01636"/>
    </source>
</evidence>
<feature type="domain" description="Aminoglycoside phosphotransferase" evidence="6">
    <location>
        <begin position="35"/>
        <end position="255"/>
    </location>
</feature>
<keyword evidence="4" id="KW-0418">Kinase</keyword>
<organism evidence="7 8">
    <name type="scientific">Shivajiella indica</name>
    <dbReference type="NCBI Taxonomy" id="872115"/>
    <lineage>
        <taxon>Bacteria</taxon>
        <taxon>Pseudomonadati</taxon>
        <taxon>Bacteroidota</taxon>
        <taxon>Cytophagia</taxon>
        <taxon>Cytophagales</taxon>
        <taxon>Cyclobacteriaceae</taxon>
        <taxon>Shivajiella</taxon>
    </lineage>
</organism>
<reference evidence="8" key="1">
    <citation type="journal article" date="2019" name="Int. J. Syst. Evol. Microbiol.">
        <title>The Global Catalogue of Microorganisms (GCM) 10K type strain sequencing project: providing services to taxonomists for standard genome sequencing and annotation.</title>
        <authorList>
            <consortium name="The Broad Institute Genomics Platform"/>
            <consortium name="The Broad Institute Genome Sequencing Center for Infectious Disease"/>
            <person name="Wu L."/>
            <person name="Ma J."/>
        </authorList>
    </citation>
    <scope>NUCLEOTIDE SEQUENCE [LARGE SCALE GENOMIC DNA]</scope>
    <source>
        <strain evidence="8">KCTC 19812</strain>
    </source>
</reference>
<dbReference type="RefSeq" id="WP_380801049.1">
    <property type="nucleotide sequence ID" value="NZ_JBHUIV010000010.1"/>
</dbReference>
<comment type="caution">
    <text evidence="7">The sequence shown here is derived from an EMBL/GenBank/DDBJ whole genome shotgun (WGS) entry which is preliminary data.</text>
</comment>
<gene>
    <name evidence="7" type="ORF">ACFSKV_06185</name>
</gene>
<evidence type="ECO:0000256" key="4">
    <source>
        <dbReference type="ARBA" id="ARBA00022777"/>
    </source>
</evidence>
<keyword evidence="8" id="KW-1185">Reference proteome</keyword>
<dbReference type="SUPFAM" id="SSF56112">
    <property type="entry name" value="Protein kinase-like (PK-like)"/>
    <property type="match status" value="1"/>
</dbReference>
<dbReference type="Gene3D" id="3.30.200.20">
    <property type="entry name" value="Phosphorylase Kinase, domain 1"/>
    <property type="match status" value="1"/>
</dbReference>
<keyword evidence="2" id="KW-0808">Transferase</keyword>
<dbReference type="Pfam" id="PF01636">
    <property type="entry name" value="APH"/>
    <property type="match status" value="1"/>
</dbReference>
<comment type="similarity">
    <text evidence="1">Belongs to the methylthioribose kinase family.</text>
</comment>
<keyword evidence="3" id="KW-0547">Nucleotide-binding</keyword>
<dbReference type="PANTHER" id="PTHR34273:SF2">
    <property type="entry name" value="METHYLTHIORIBOSE KINASE"/>
    <property type="match status" value="1"/>
</dbReference>
<dbReference type="InterPro" id="IPR011009">
    <property type="entry name" value="Kinase-like_dom_sf"/>
</dbReference>
<proteinExistence type="inferred from homology"/>
<protein>
    <submittedName>
        <fullName evidence="7">Phosphotransferase</fullName>
    </submittedName>
</protein>
<evidence type="ECO:0000313" key="8">
    <source>
        <dbReference type="Proteomes" id="UP001597414"/>
    </source>
</evidence>
<evidence type="ECO:0000256" key="3">
    <source>
        <dbReference type="ARBA" id="ARBA00022741"/>
    </source>
</evidence>
<dbReference type="InterPro" id="IPR002575">
    <property type="entry name" value="Aminoglycoside_PTrfase"/>
</dbReference>
<accession>A0ABW5B6X6</accession>
<dbReference type="Gene3D" id="3.90.1200.10">
    <property type="match status" value="1"/>
</dbReference>
<keyword evidence="5" id="KW-0067">ATP-binding</keyword>
<evidence type="ECO:0000256" key="5">
    <source>
        <dbReference type="ARBA" id="ARBA00022840"/>
    </source>
</evidence>
<dbReference type="PANTHER" id="PTHR34273">
    <property type="entry name" value="METHYLTHIORIBOSE KINASE"/>
    <property type="match status" value="1"/>
</dbReference>
<sequence>MILQEPLDKEQEKWIRNQELILANEEILDYSKAGEGNMNVVIRVRTNLKSFILKQSRPFVNRYPQVPAPKERILTERFFYRSISHNRLLAGFSPKMIDFFEKHLVLVLEDLGNTSDFTNIYQDPSLFSMGDAASLILFLKNLHSIKIKDFPDNSAMKFLNHEHIFIFPFVEESGFDLDQLHPGLQKIADFYKNIASLKNAIEELGQRYLASGEYLLHGDFYPGSWMKVSENIKILDPEFAFLGDREFDLGVMFAHLKLAKVPQNMIDESLQLYQDNNMPLDTKLLDQYTGVEILRRLLGLAQLPIILSLEEKERLCQEASSLIL</sequence>
<evidence type="ECO:0000256" key="2">
    <source>
        <dbReference type="ARBA" id="ARBA00022679"/>
    </source>
</evidence>